<accession>A0ABT5ZUP7</accession>
<comment type="caution">
    <text evidence="2">The sequence shown here is derived from an EMBL/GenBank/DDBJ whole genome shotgun (WGS) entry which is preliminary data.</text>
</comment>
<sequence length="76" mass="8655">MFTNFDLLERRLVRVEKKLDLIMEHLGIQVDQPELREVREFIQEGKTLNAIKAYREATGAGLKEAKAAVDQLASQA</sequence>
<proteinExistence type="predicted"/>
<dbReference type="GO" id="GO:0005840">
    <property type="term" value="C:ribosome"/>
    <property type="evidence" value="ECO:0007669"/>
    <property type="project" value="UniProtKB-KW"/>
</dbReference>
<evidence type="ECO:0000259" key="1">
    <source>
        <dbReference type="Pfam" id="PF00542"/>
    </source>
</evidence>
<keyword evidence="3" id="KW-1185">Reference proteome</keyword>
<dbReference type="Proteomes" id="UP001216579">
    <property type="component" value="Unassembled WGS sequence"/>
</dbReference>
<evidence type="ECO:0000313" key="3">
    <source>
        <dbReference type="Proteomes" id="UP001216579"/>
    </source>
</evidence>
<gene>
    <name evidence="2" type="ORF">P3G67_30905</name>
</gene>
<reference evidence="2 3" key="1">
    <citation type="submission" date="2023-03" db="EMBL/GenBank/DDBJ databases">
        <title>Draft genome sequence of Streptomyces sp. RB6PN23 isolated from peat swamp forest in Thailand.</title>
        <authorList>
            <person name="Klaysubun C."/>
            <person name="Duangmal K."/>
        </authorList>
    </citation>
    <scope>NUCLEOTIDE SEQUENCE [LARGE SCALE GENOMIC DNA]</scope>
    <source>
        <strain evidence="2 3">RB6PN23</strain>
    </source>
</reference>
<dbReference type="EMBL" id="JARJBC010000027">
    <property type="protein sequence ID" value="MDF3293548.1"/>
    <property type="molecule type" value="Genomic_DNA"/>
</dbReference>
<dbReference type="Pfam" id="PF00542">
    <property type="entry name" value="Ribosomal_L12"/>
    <property type="match status" value="1"/>
</dbReference>
<protein>
    <submittedName>
        <fullName evidence="2">Ribosomal protein L7/L12</fullName>
    </submittedName>
</protein>
<feature type="domain" description="Large ribosomal subunit protein bL12 C-terminal" evidence="1">
    <location>
        <begin position="46"/>
        <end position="73"/>
    </location>
</feature>
<dbReference type="Gene3D" id="3.30.1390.10">
    <property type="match status" value="1"/>
</dbReference>
<keyword evidence="2" id="KW-0687">Ribonucleoprotein</keyword>
<keyword evidence="2" id="KW-0689">Ribosomal protein</keyword>
<name>A0ABT5ZUP7_9ACTN</name>
<evidence type="ECO:0000313" key="2">
    <source>
        <dbReference type="EMBL" id="MDF3293548.1"/>
    </source>
</evidence>
<dbReference type="InterPro" id="IPR013823">
    <property type="entry name" value="Ribosomal_bL12_C"/>
</dbReference>
<dbReference type="RefSeq" id="WP_276096446.1">
    <property type="nucleotide sequence ID" value="NZ_JARJBC010000027.1"/>
</dbReference>
<dbReference type="InterPro" id="IPR014719">
    <property type="entry name" value="Ribosomal_bL12_C/ClpS-like"/>
</dbReference>
<organism evidence="2 3">
    <name type="scientific">Streptomyces silvisoli</name>
    <dbReference type="NCBI Taxonomy" id="3034235"/>
    <lineage>
        <taxon>Bacteria</taxon>
        <taxon>Bacillati</taxon>
        <taxon>Actinomycetota</taxon>
        <taxon>Actinomycetes</taxon>
        <taxon>Kitasatosporales</taxon>
        <taxon>Streptomycetaceae</taxon>
        <taxon>Streptomyces</taxon>
    </lineage>
</organism>